<sequence>MKKNNQKLHKQYFVLTTLAASVLLVSHPCYALEALDDSSMRSVNAQDGLHVNLDFKELNVGKFFWEDNAGRGSAGKSADTTLRAEAENFKIQSHSSTPSVRPNIDVQMNTGSEANKTGLDFDLKVAPVLISMNKFKVCDSASCGTPVGDIAVQTNSDTSISFKTRDGLFSKDGQSELTFSSRNASIYLGQTTGLAPSQTLNQLILKNFNFNFFAKGVMYVDGTEGFIVRTNGASASDAVINYNADGSVNVAASTTPSLTHGYVDFTRVTDPANSGTISENTYSSPATNSGLNLEFMLNRNVNPSNRYSVDATKTPINGQTTTETAKGLIRLGASGRMVNGSIQVRGTNTNSNDGFTRTDPIYNVASNQFGSPDNTNILGKANNAVTAAGTQNIIGNTGIAFRMKADFTKKNDPMLGGDNSKATTLEIGGAGFNTYGFEFGELTGLNLRNRGSFDTGNVYLNLVDTKTVFLPANKALQTSRYWNGSSSTTLTTDADYIQTIHNGTTDQNPYAMLAAIRGAEFQAFSRSGRFTNSARTTGTTIPKINDTAGNTWGLALPFYDLNANLAMYGTTAPADAYYYDLNGTRYTVLAGSERLGFSLAMSTTGMNGSTDTTKQKTTSILLLDNADTNSVRYIGLRNIDMLLKGTGTIGLENGSFNASLKDILIILSAQIAGGYLPGAVYKGTSTAASASSADFSNNNDVLLSTKLRLDGKKLDLSLIPNSEYTSTDGSRLSVVGELDLKAVKDGGKSSIQLSDPLDGSTVGFDNIDGKVAFNNAIIISPDTRQACPAAGCDGMVSFKAGLTFNPAGTTGVGATGAATNAEKIAGVLRVRDLNLYPPTTGAQPQRLGEMVLTGGRITGQLGIIPRN</sequence>
<organism evidence="3 4">
    <name type="scientific">Acinetobacter venetianus</name>
    <dbReference type="NCBI Taxonomy" id="52133"/>
    <lineage>
        <taxon>Bacteria</taxon>
        <taxon>Pseudomonadati</taxon>
        <taxon>Pseudomonadota</taxon>
        <taxon>Gammaproteobacteria</taxon>
        <taxon>Moraxellales</taxon>
        <taxon>Moraxellaceae</taxon>
        <taxon>Acinetobacter</taxon>
    </lineage>
</organism>
<name>A0A150HWN6_9GAMM</name>
<dbReference type="Pfam" id="PF19657">
    <property type="entry name" value="DUF6160"/>
    <property type="match status" value="1"/>
</dbReference>
<dbReference type="EMBL" id="JRHX01000042">
    <property type="protein sequence ID" value="KXZ71111.1"/>
    <property type="molecule type" value="Genomic_DNA"/>
</dbReference>
<feature type="signal peptide" evidence="1">
    <location>
        <begin position="1"/>
        <end position="31"/>
    </location>
</feature>
<dbReference type="RefSeq" id="WP_061524596.1">
    <property type="nucleotide sequence ID" value="NZ_JRHX01000042.1"/>
</dbReference>
<protein>
    <recommendedName>
        <fullName evidence="2">DUF6160 domain-containing protein</fullName>
    </recommendedName>
</protein>
<proteinExistence type="predicted"/>
<reference evidence="3 4" key="1">
    <citation type="journal article" date="2016" name="Sci. Rep.">
        <title>Genomic and phenotypic characterization of the species Acinetobacter venetianus.</title>
        <authorList>
            <person name="Fondi M."/>
            <person name="Maida I."/>
            <person name="Perrin E."/>
            <person name="Orlandini V."/>
            <person name="La Torre L."/>
            <person name="Bosi E."/>
            <person name="Negroni A."/>
            <person name="Zanaroli G."/>
            <person name="Fava F."/>
            <person name="Decorosi F."/>
            <person name="Giovannetti L."/>
            <person name="Viti C."/>
            <person name="Vaneechoutte M."/>
            <person name="Dijkshoorn L."/>
            <person name="Fani R."/>
        </authorList>
    </citation>
    <scope>NUCLEOTIDE SEQUENCE [LARGE SCALE GENOMIC DNA]</scope>
    <source>
        <strain evidence="3 4">LUH13518</strain>
    </source>
</reference>
<keyword evidence="1" id="KW-0732">Signal</keyword>
<evidence type="ECO:0000313" key="4">
    <source>
        <dbReference type="Proteomes" id="UP000075544"/>
    </source>
</evidence>
<dbReference type="InterPro" id="IPR046158">
    <property type="entry name" value="DUF6160"/>
</dbReference>
<feature type="domain" description="DUF6160" evidence="2">
    <location>
        <begin position="15"/>
        <end position="106"/>
    </location>
</feature>
<evidence type="ECO:0000313" key="3">
    <source>
        <dbReference type="EMBL" id="KXZ71111.1"/>
    </source>
</evidence>
<gene>
    <name evidence="3" type="ORF">AVENLUH13518_01560</name>
</gene>
<feature type="chain" id="PRO_5007563067" description="DUF6160 domain-containing protein" evidence="1">
    <location>
        <begin position="32"/>
        <end position="867"/>
    </location>
</feature>
<dbReference type="PATRIC" id="fig|52133.19.peg.1583"/>
<dbReference type="Proteomes" id="UP000075544">
    <property type="component" value="Unassembled WGS sequence"/>
</dbReference>
<comment type="caution">
    <text evidence="3">The sequence shown here is derived from an EMBL/GenBank/DDBJ whole genome shotgun (WGS) entry which is preliminary data.</text>
</comment>
<accession>A0A150HWN6</accession>
<evidence type="ECO:0000259" key="2">
    <source>
        <dbReference type="Pfam" id="PF19657"/>
    </source>
</evidence>
<evidence type="ECO:0000256" key="1">
    <source>
        <dbReference type="SAM" id="SignalP"/>
    </source>
</evidence>
<dbReference type="AlphaFoldDB" id="A0A150HWN6"/>